<dbReference type="Gene3D" id="1.10.510.10">
    <property type="entry name" value="Transferase(Phosphotransferase) domain 1"/>
    <property type="match status" value="1"/>
</dbReference>
<reference evidence="12 13" key="1">
    <citation type="submission" date="2019-03" db="EMBL/GenBank/DDBJ databases">
        <title>Single cell metagenomics reveals metabolic interactions within the superorganism composed of flagellate Streblomastix strix and complex community of Bacteroidetes bacteria on its surface.</title>
        <authorList>
            <person name="Treitli S.C."/>
            <person name="Kolisko M."/>
            <person name="Husnik F."/>
            <person name="Keeling P."/>
            <person name="Hampl V."/>
        </authorList>
    </citation>
    <scope>NUCLEOTIDE SEQUENCE [LARGE SCALE GENOMIC DNA]</scope>
    <source>
        <strain evidence="12">ST1C</strain>
    </source>
</reference>
<dbReference type="InterPro" id="IPR000719">
    <property type="entry name" value="Prot_kinase_dom"/>
</dbReference>
<dbReference type="InterPro" id="IPR017441">
    <property type="entry name" value="Protein_kinase_ATP_BS"/>
</dbReference>
<evidence type="ECO:0000256" key="9">
    <source>
        <dbReference type="ARBA" id="ARBA00048679"/>
    </source>
</evidence>
<proteinExistence type="inferred from homology"/>
<protein>
    <recommendedName>
        <fullName evidence="2">non-specific serine/threonine protein kinase</fullName>
        <ecNumber evidence="2">2.7.11.1</ecNumber>
    </recommendedName>
</protein>
<dbReference type="GO" id="GO:0004674">
    <property type="term" value="F:protein serine/threonine kinase activity"/>
    <property type="evidence" value="ECO:0007669"/>
    <property type="project" value="UniProtKB-KW"/>
</dbReference>
<dbReference type="FunFam" id="3.30.200.20:FF:000097">
    <property type="entry name" value="Probable serine/threonine-protein kinase nek1"/>
    <property type="match status" value="1"/>
</dbReference>
<dbReference type="SMART" id="SM00220">
    <property type="entry name" value="S_TKc"/>
    <property type="match status" value="1"/>
</dbReference>
<evidence type="ECO:0000256" key="8">
    <source>
        <dbReference type="ARBA" id="ARBA00047899"/>
    </source>
</evidence>
<keyword evidence="6 12" id="KW-0418">Kinase</keyword>
<feature type="domain" description="Protein kinase" evidence="11">
    <location>
        <begin position="1"/>
        <end position="144"/>
    </location>
</feature>
<dbReference type="GO" id="GO:0005524">
    <property type="term" value="F:ATP binding"/>
    <property type="evidence" value="ECO:0007669"/>
    <property type="project" value="UniProtKB-UniRule"/>
</dbReference>
<dbReference type="Pfam" id="PF00069">
    <property type="entry name" value="Pkinase"/>
    <property type="match status" value="1"/>
</dbReference>
<comment type="catalytic activity">
    <reaction evidence="8">
        <text>L-threonyl-[protein] + ATP = O-phospho-L-threonyl-[protein] + ADP + H(+)</text>
        <dbReference type="Rhea" id="RHEA:46608"/>
        <dbReference type="Rhea" id="RHEA-COMP:11060"/>
        <dbReference type="Rhea" id="RHEA-COMP:11605"/>
        <dbReference type="ChEBI" id="CHEBI:15378"/>
        <dbReference type="ChEBI" id="CHEBI:30013"/>
        <dbReference type="ChEBI" id="CHEBI:30616"/>
        <dbReference type="ChEBI" id="CHEBI:61977"/>
        <dbReference type="ChEBI" id="CHEBI:456216"/>
        <dbReference type="EC" id="2.7.11.1"/>
    </reaction>
</comment>
<evidence type="ECO:0000313" key="12">
    <source>
        <dbReference type="EMBL" id="KAA6391331.1"/>
    </source>
</evidence>
<dbReference type="AlphaFoldDB" id="A0A5J4W8R4"/>
<dbReference type="PANTHER" id="PTHR44899">
    <property type="entry name" value="CAMK FAMILY PROTEIN KINASE"/>
    <property type="match status" value="1"/>
</dbReference>
<dbReference type="InterPro" id="IPR051131">
    <property type="entry name" value="NEK_Ser/Thr_kinase_NIMA"/>
</dbReference>
<evidence type="ECO:0000256" key="2">
    <source>
        <dbReference type="ARBA" id="ARBA00012513"/>
    </source>
</evidence>
<dbReference type="Proteomes" id="UP000324800">
    <property type="component" value="Unassembled WGS sequence"/>
</dbReference>
<evidence type="ECO:0000256" key="4">
    <source>
        <dbReference type="ARBA" id="ARBA00022679"/>
    </source>
</evidence>
<comment type="caution">
    <text evidence="12">The sequence shown here is derived from an EMBL/GenBank/DDBJ whole genome shotgun (WGS) entry which is preliminary data.</text>
</comment>
<dbReference type="PANTHER" id="PTHR44899:SF3">
    <property type="entry name" value="SERINE_THREONINE-PROTEIN KINASE NEK1"/>
    <property type="match status" value="1"/>
</dbReference>
<evidence type="ECO:0000313" key="13">
    <source>
        <dbReference type="Proteomes" id="UP000324800"/>
    </source>
</evidence>
<evidence type="ECO:0000256" key="5">
    <source>
        <dbReference type="ARBA" id="ARBA00022741"/>
    </source>
</evidence>
<accession>A0A5J4W8R4</accession>
<dbReference type="Gene3D" id="3.30.200.20">
    <property type="entry name" value="Phosphorylase Kinase, domain 1"/>
    <property type="match status" value="1"/>
</dbReference>
<gene>
    <name evidence="12" type="ORF">EZS28_013144</name>
</gene>
<keyword evidence="3" id="KW-0723">Serine/threonine-protein kinase</keyword>
<evidence type="ECO:0000256" key="6">
    <source>
        <dbReference type="ARBA" id="ARBA00022777"/>
    </source>
</evidence>
<sequence length="144" mass="16639">MSRIFIFQKYLGKGSFGEVQCVRRIADGNIYALKLLNLSEMKQREREDAANEIRILASIRHPNITRYCDSFVDDEKLYIDIKSANIFLQQNNIVKLGDLGVCKILTGTEQYAKSNIGTPYYIAPEIWLKHNYNRKVDIWSLGCD</sequence>
<organism evidence="12 13">
    <name type="scientific">Streblomastix strix</name>
    <dbReference type="NCBI Taxonomy" id="222440"/>
    <lineage>
        <taxon>Eukaryota</taxon>
        <taxon>Metamonada</taxon>
        <taxon>Preaxostyla</taxon>
        <taxon>Oxymonadida</taxon>
        <taxon>Streblomastigidae</taxon>
        <taxon>Streblomastix</taxon>
    </lineage>
</organism>
<comment type="catalytic activity">
    <reaction evidence="9">
        <text>L-seryl-[protein] + ATP = O-phospho-L-seryl-[protein] + ADP + H(+)</text>
        <dbReference type="Rhea" id="RHEA:17989"/>
        <dbReference type="Rhea" id="RHEA-COMP:9863"/>
        <dbReference type="Rhea" id="RHEA-COMP:11604"/>
        <dbReference type="ChEBI" id="CHEBI:15378"/>
        <dbReference type="ChEBI" id="CHEBI:29999"/>
        <dbReference type="ChEBI" id="CHEBI:30616"/>
        <dbReference type="ChEBI" id="CHEBI:83421"/>
        <dbReference type="ChEBI" id="CHEBI:456216"/>
        <dbReference type="EC" id="2.7.11.1"/>
    </reaction>
</comment>
<evidence type="ECO:0000256" key="7">
    <source>
        <dbReference type="ARBA" id="ARBA00022840"/>
    </source>
</evidence>
<dbReference type="SUPFAM" id="SSF56112">
    <property type="entry name" value="Protein kinase-like (PK-like)"/>
    <property type="match status" value="1"/>
</dbReference>
<name>A0A5J4W8R4_9EUKA</name>
<evidence type="ECO:0000256" key="10">
    <source>
        <dbReference type="PROSITE-ProRule" id="PRU10141"/>
    </source>
</evidence>
<dbReference type="InterPro" id="IPR011009">
    <property type="entry name" value="Kinase-like_dom_sf"/>
</dbReference>
<evidence type="ECO:0000256" key="1">
    <source>
        <dbReference type="ARBA" id="ARBA00010886"/>
    </source>
</evidence>
<keyword evidence="5 10" id="KW-0547">Nucleotide-binding</keyword>
<keyword evidence="7 10" id="KW-0067">ATP-binding</keyword>
<dbReference type="EC" id="2.7.11.1" evidence="2"/>
<dbReference type="OrthoDB" id="248923at2759"/>
<comment type="similarity">
    <text evidence="1">Belongs to the protein kinase superfamily. NEK Ser/Thr protein kinase family. NIMA subfamily.</text>
</comment>
<keyword evidence="4" id="KW-0808">Transferase</keyword>
<evidence type="ECO:0000259" key="11">
    <source>
        <dbReference type="PROSITE" id="PS50011"/>
    </source>
</evidence>
<dbReference type="EMBL" id="SNRW01002914">
    <property type="protein sequence ID" value="KAA6391331.1"/>
    <property type="molecule type" value="Genomic_DNA"/>
</dbReference>
<dbReference type="PROSITE" id="PS00107">
    <property type="entry name" value="PROTEIN_KINASE_ATP"/>
    <property type="match status" value="1"/>
</dbReference>
<evidence type="ECO:0000256" key="3">
    <source>
        <dbReference type="ARBA" id="ARBA00022527"/>
    </source>
</evidence>
<feature type="binding site" evidence="10">
    <location>
        <position position="34"/>
    </location>
    <ligand>
        <name>ATP</name>
        <dbReference type="ChEBI" id="CHEBI:30616"/>
    </ligand>
</feature>
<dbReference type="PROSITE" id="PS50011">
    <property type="entry name" value="PROTEIN_KINASE_DOM"/>
    <property type="match status" value="1"/>
</dbReference>